<feature type="transmembrane region" description="Helical" evidence="5">
    <location>
        <begin position="63"/>
        <end position="80"/>
    </location>
</feature>
<keyword evidence="3 5" id="KW-1133">Transmembrane helix</keyword>
<protein>
    <submittedName>
        <fullName evidence="6">LrgB family protein</fullName>
    </submittedName>
</protein>
<name>A0A2U3L344_9FIRM</name>
<evidence type="ECO:0000256" key="4">
    <source>
        <dbReference type="ARBA" id="ARBA00023136"/>
    </source>
</evidence>
<keyword evidence="2 5" id="KW-0812">Transmembrane</keyword>
<feature type="transmembrane region" description="Helical" evidence="5">
    <location>
        <begin position="89"/>
        <end position="112"/>
    </location>
</feature>
<proteinExistence type="predicted"/>
<organism evidence="6 7">
    <name type="scientific">Candidatus Desulfosporosinus infrequens</name>
    <dbReference type="NCBI Taxonomy" id="2043169"/>
    <lineage>
        <taxon>Bacteria</taxon>
        <taxon>Bacillati</taxon>
        <taxon>Bacillota</taxon>
        <taxon>Clostridia</taxon>
        <taxon>Eubacteriales</taxon>
        <taxon>Desulfitobacteriaceae</taxon>
        <taxon>Desulfosporosinus</taxon>
    </lineage>
</organism>
<dbReference type="GO" id="GO:0016020">
    <property type="term" value="C:membrane"/>
    <property type="evidence" value="ECO:0007669"/>
    <property type="project" value="UniProtKB-SubCell"/>
</dbReference>
<accession>A0A2U3L344</accession>
<dbReference type="EMBL" id="OMOF01000285">
    <property type="protein sequence ID" value="SPF46312.1"/>
    <property type="molecule type" value="Genomic_DNA"/>
</dbReference>
<evidence type="ECO:0000256" key="1">
    <source>
        <dbReference type="ARBA" id="ARBA00004141"/>
    </source>
</evidence>
<feature type="transmembrane region" description="Helical" evidence="5">
    <location>
        <begin position="147"/>
        <end position="171"/>
    </location>
</feature>
<comment type="subcellular location">
    <subcellularLocation>
        <location evidence="1">Membrane</location>
        <topology evidence="1">Multi-pass membrane protein</topology>
    </subcellularLocation>
</comment>
<dbReference type="InterPro" id="IPR007300">
    <property type="entry name" value="CidB/LrgB"/>
</dbReference>
<gene>
    <name evidence="6" type="ORF">SBF1_3550001</name>
</gene>
<reference evidence="7" key="1">
    <citation type="submission" date="2018-02" db="EMBL/GenBank/DDBJ databases">
        <authorList>
            <person name="Hausmann B."/>
        </authorList>
    </citation>
    <scope>NUCLEOTIDE SEQUENCE [LARGE SCALE GENOMIC DNA]</scope>
    <source>
        <strain evidence="7">Peat soil MAG SbF1</strain>
    </source>
</reference>
<feature type="transmembrane region" description="Helical" evidence="5">
    <location>
        <begin position="32"/>
        <end position="51"/>
    </location>
</feature>
<feature type="transmembrane region" description="Helical" evidence="5">
    <location>
        <begin position="6"/>
        <end position="25"/>
    </location>
</feature>
<dbReference type="PANTHER" id="PTHR30249:SF0">
    <property type="entry name" value="PLASTIDAL GLYCOLATE_GLYCERATE TRANSLOCATOR 1, CHLOROPLASTIC"/>
    <property type="match status" value="1"/>
</dbReference>
<feature type="transmembrane region" description="Helical" evidence="5">
    <location>
        <begin position="208"/>
        <end position="229"/>
    </location>
</feature>
<evidence type="ECO:0000256" key="2">
    <source>
        <dbReference type="ARBA" id="ARBA00022692"/>
    </source>
</evidence>
<dbReference type="AlphaFoldDB" id="A0A2U3L344"/>
<keyword evidence="4 5" id="KW-0472">Membrane</keyword>
<dbReference type="Pfam" id="PF04172">
    <property type="entry name" value="LrgB"/>
    <property type="match status" value="1"/>
</dbReference>
<sequence length="230" mass="24452">MPNITMTAFTIIMTIAIYFISRKVYLKIQNSLLTPLLLSTITIILILHYLGITFEQYKPGKEIMTFLLGPATVALALPLYQNREVLRKAFIPILVGIVSGALSTLTTAVLLAKWSGLDPLLVTSIAPKSITAPIAIEVSLITGGDPAITVAFVVFTGTLGSMIGASFLSLCKIKNPVARGLAMGVTAHGQGTATILQEGQTQGAMSGVAMALAAIFISFIAPFYIPWLLK</sequence>
<evidence type="ECO:0000313" key="7">
    <source>
        <dbReference type="Proteomes" id="UP000238916"/>
    </source>
</evidence>
<evidence type="ECO:0000256" key="5">
    <source>
        <dbReference type="SAM" id="Phobius"/>
    </source>
</evidence>
<evidence type="ECO:0000313" key="6">
    <source>
        <dbReference type="EMBL" id="SPF46312.1"/>
    </source>
</evidence>
<dbReference type="PANTHER" id="PTHR30249">
    <property type="entry name" value="PUTATIVE SEROTONIN TRANSPORTER"/>
    <property type="match status" value="1"/>
</dbReference>
<evidence type="ECO:0000256" key="3">
    <source>
        <dbReference type="ARBA" id="ARBA00022989"/>
    </source>
</evidence>
<dbReference type="Proteomes" id="UP000238916">
    <property type="component" value="Unassembled WGS sequence"/>
</dbReference>